<dbReference type="PIRSF" id="PIRSF005917">
    <property type="entry name" value="MTase_YraL"/>
    <property type="match status" value="1"/>
</dbReference>
<evidence type="ECO:0000259" key="7">
    <source>
        <dbReference type="Pfam" id="PF00590"/>
    </source>
</evidence>
<comment type="similarity">
    <text evidence="6">Belongs to the methyltransferase superfamily. RsmI family.</text>
</comment>
<sequence>MLYIVPTPVGNLEDITLRALRILKEVDVIYAEDTRTSKKLMQQYDISTPLRSHHAHNENQEAAKIVEDILNGTNVALISDAGTPGISDPGYSLIKACAAAAVKIECLPGATAIIPALVASALPCNRFYFEGFLPHKKGRQTRLLYLAELPCTFALYESPHRLGKCLDQLIEHCGAERQAVVCREISKLFEEYARGTLAELSAKVVANELKSKGEIVIVVAGKEKEKKKKRYNKD</sequence>
<name>A0A6S6SJK1_9BACT</name>
<dbReference type="InterPro" id="IPR014776">
    <property type="entry name" value="4pyrrole_Mease_sub2"/>
</dbReference>
<keyword evidence="4 6" id="KW-0808">Transferase</keyword>
<dbReference type="EC" id="2.1.1.198" evidence="6"/>
<evidence type="ECO:0000256" key="2">
    <source>
        <dbReference type="ARBA" id="ARBA00022552"/>
    </source>
</evidence>
<evidence type="ECO:0000313" key="8">
    <source>
        <dbReference type="EMBL" id="CAA6807496.1"/>
    </source>
</evidence>
<evidence type="ECO:0000256" key="4">
    <source>
        <dbReference type="ARBA" id="ARBA00022679"/>
    </source>
</evidence>
<dbReference type="InterPro" id="IPR018063">
    <property type="entry name" value="SAM_MeTrfase_RsmI_CS"/>
</dbReference>
<accession>A0A6S6SJK1</accession>
<comment type="catalytic activity">
    <reaction evidence="6">
        <text>cytidine(1402) in 16S rRNA + S-adenosyl-L-methionine = 2'-O-methylcytidine(1402) in 16S rRNA + S-adenosyl-L-homocysteine + H(+)</text>
        <dbReference type="Rhea" id="RHEA:42924"/>
        <dbReference type="Rhea" id="RHEA-COMP:10285"/>
        <dbReference type="Rhea" id="RHEA-COMP:10286"/>
        <dbReference type="ChEBI" id="CHEBI:15378"/>
        <dbReference type="ChEBI" id="CHEBI:57856"/>
        <dbReference type="ChEBI" id="CHEBI:59789"/>
        <dbReference type="ChEBI" id="CHEBI:74495"/>
        <dbReference type="ChEBI" id="CHEBI:82748"/>
        <dbReference type="EC" id="2.1.1.198"/>
    </reaction>
</comment>
<dbReference type="EMBL" id="CACVAQ010000134">
    <property type="protein sequence ID" value="CAA6807496.1"/>
    <property type="molecule type" value="Genomic_DNA"/>
</dbReference>
<dbReference type="Gene3D" id="3.40.1010.10">
    <property type="entry name" value="Cobalt-precorrin-4 Transmethylase, Domain 1"/>
    <property type="match status" value="1"/>
</dbReference>
<reference evidence="8" key="1">
    <citation type="submission" date="2020-01" db="EMBL/GenBank/DDBJ databases">
        <authorList>
            <person name="Meier V. D."/>
            <person name="Meier V D."/>
        </authorList>
    </citation>
    <scope>NUCLEOTIDE SEQUENCE</scope>
    <source>
        <strain evidence="8">HLG_WM_MAG_10</strain>
    </source>
</reference>
<dbReference type="AlphaFoldDB" id="A0A6S6SJK1"/>
<evidence type="ECO:0000256" key="5">
    <source>
        <dbReference type="ARBA" id="ARBA00022691"/>
    </source>
</evidence>
<dbReference type="NCBIfam" id="TIGR00096">
    <property type="entry name" value="16S rRNA (cytidine(1402)-2'-O)-methyltransferase"/>
    <property type="match status" value="1"/>
</dbReference>
<gene>
    <name evidence="6" type="primary">rsmI</name>
    <name evidence="8" type="ORF">HELGO_WM35004</name>
</gene>
<evidence type="ECO:0000256" key="6">
    <source>
        <dbReference type="HAMAP-Rule" id="MF_01877"/>
    </source>
</evidence>
<comment type="function">
    <text evidence="6">Catalyzes the 2'-O-methylation of the ribose of cytidine 1402 (C1402) in 16S rRNA.</text>
</comment>
<dbReference type="Gene3D" id="3.30.950.10">
    <property type="entry name" value="Methyltransferase, Cobalt-precorrin-4 Transmethylase, Domain 2"/>
    <property type="match status" value="1"/>
</dbReference>
<dbReference type="SUPFAM" id="SSF53790">
    <property type="entry name" value="Tetrapyrrole methylase"/>
    <property type="match status" value="1"/>
</dbReference>
<keyword evidence="3 6" id="KW-0489">Methyltransferase</keyword>
<protein>
    <recommendedName>
        <fullName evidence="6">Ribosomal RNA small subunit methyltransferase I</fullName>
        <ecNumber evidence="6">2.1.1.198</ecNumber>
    </recommendedName>
    <alternativeName>
        <fullName evidence="6">16S rRNA 2'-O-ribose C1402 methyltransferase</fullName>
    </alternativeName>
    <alternativeName>
        <fullName evidence="6">rRNA (cytidine-2'-O-)-methyltransferase RsmI</fullName>
    </alternativeName>
</protein>
<dbReference type="FunFam" id="3.40.1010.10:FF:000007">
    <property type="entry name" value="Ribosomal RNA small subunit methyltransferase I"/>
    <property type="match status" value="1"/>
</dbReference>
<dbReference type="InterPro" id="IPR014777">
    <property type="entry name" value="4pyrrole_Mease_sub1"/>
</dbReference>
<dbReference type="GO" id="GO:0070677">
    <property type="term" value="F:rRNA (cytosine-2'-O-)-methyltransferase activity"/>
    <property type="evidence" value="ECO:0007669"/>
    <property type="project" value="UniProtKB-UniRule"/>
</dbReference>
<dbReference type="InterPro" id="IPR008189">
    <property type="entry name" value="rRNA_ssu_MeTfrase_I"/>
</dbReference>
<dbReference type="PROSITE" id="PS01296">
    <property type="entry name" value="RSMI"/>
    <property type="match status" value="1"/>
</dbReference>
<dbReference type="PANTHER" id="PTHR46111">
    <property type="entry name" value="RIBOSOMAL RNA SMALL SUBUNIT METHYLTRANSFERASE I"/>
    <property type="match status" value="1"/>
</dbReference>
<keyword evidence="1 6" id="KW-0963">Cytoplasm</keyword>
<feature type="domain" description="Tetrapyrrole methylase" evidence="7">
    <location>
        <begin position="1"/>
        <end position="200"/>
    </location>
</feature>
<proteinExistence type="inferred from homology"/>
<dbReference type="HAMAP" id="MF_01877">
    <property type="entry name" value="16SrRNA_methyltr_I"/>
    <property type="match status" value="1"/>
</dbReference>
<dbReference type="Pfam" id="PF00590">
    <property type="entry name" value="TP_methylase"/>
    <property type="match status" value="1"/>
</dbReference>
<keyword evidence="2 6" id="KW-0698">rRNA processing</keyword>
<evidence type="ECO:0000256" key="3">
    <source>
        <dbReference type="ARBA" id="ARBA00022603"/>
    </source>
</evidence>
<dbReference type="GO" id="GO:0005737">
    <property type="term" value="C:cytoplasm"/>
    <property type="evidence" value="ECO:0007669"/>
    <property type="project" value="UniProtKB-SubCell"/>
</dbReference>
<dbReference type="CDD" id="cd11648">
    <property type="entry name" value="RsmI"/>
    <property type="match status" value="1"/>
</dbReference>
<dbReference type="PANTHER" id="PTHR46111:SF1">
    <property type="entry name" value="RIBOSOMAL RNA SMALL SUBUNIT METHYLTRANSFERASE I"/>
    <property type="match status" value="1"/>
</dbReference>
<evidence type="ECO:0000256" key="1">
    <source>
        <dbReference type="ARBA" id="ARBA00022490"/>
    </source>
</evidence>
<dbReference type="InterPro" id="IPR035996">
    <property type="entry name" value="4pyrrol_Methylase_sf"/>
</dbReference>
<keyword evidence="5 6" id="KW-0949">S-adenosyl-L-methionine</keyword>
<comment type="subcellular location">
    <subcellularLocation>
        <location evidence="6">Cytoplasm</location>
    </subcellularLocation>
</comment>
<dbReference type="InterPro" id="IPR000878">
    <property type="entry name" value="4pyrrol_Mease"/>
</dbReference>
<dbReference type="FunFam" id="3.30.950.10:FF:000002">
    <property type="entry name" value="Ribosomal RNA small subunit methyltransferase I"/>
    <property type="match status" value="1"/>
</dbReference>
<organism evidence="8">
    <name type="scientific">uncultured Aureispira sp</name>
    <dbReference type="NCBI Taxonomy" id="1331704"/>
    <lineage>
        <taxon>Bacteria</taxon>
        <taxon>Pseudomonadati</taxon>
        <taxon>Bacteroidota</taxon>
        <taxon>Saprospiria</taxon>
        <taxon>Saprospirales</taxon>
        <taxon>Saprospiraceae</taxon>
        <taxon>Aureispira</taxon>
        <taxon>environmental samples</taxon>
    </lineage>
</organism>